<dbReference type="Pfam" id="PF25926">
    <property type="entry name" value="DUF7971"/>
    <property type="match status" value="1"/>
</dbReference>
<protein>
    <submittedName>
        <fullName evidence="2">Uncharacterized protein</fullName>
    </submittedName>
</protein>
<accession>A0ABD5Q5I8</accession>
<dbReference type="Proteomes" id="UP001595945">
    <property type="component" value="Unassembled WGS sequence"/>
</dbReference>
<dbReference type="AlphaFoldDB" id="A0ABD5Q5I8"/>
<sequence>MDELTLSVPDPIVESLPADGEDAARDMERAVEGWERRLNSAIAEADGDDDAAGAVVDALERFENRWEQYDDFVAELRAWGQSPIYAMAWRDLMGALMQQLYDHENLGERIDRERHARIVSDGIRPGR</sequence>
<feature type="region of interest" description="Disordered" evidence="1">
    <location>
        <begin position="1"/>
        <end position="24"/>
    </location>
</feature>
<dbReference type="GeneID" id="73043327"/>
<evidence type="ECO:0000256" key="1">
    <source>
        <dbReference type="SAM" id="MobiDB-lite"/>
    </source>
</evidence>
<evidence type="ECO:0000313" key="3">
    <source>
        <dbReference type="Proteomes" id="UP001595945"/>
    </source>
</evidence>
<dbReference type="EMBL" id="JBHSHT010000002">
    <property type="protein sequence ID" value="MFC4825945.1"/>
    <property type="molecule type" value="Genomic_DNA"/>
</dbReference>
<organism evidence="2 3">
    <name type="scientific">Halorussus aquaticus</name>
    <dbReference type="NCBI Taxonomy" id="2953748"/>
    <lineage>
        <taxon>Archaea</taxon>
        <taxon>Methanobacteriati</taxon>
        <taxon>Methanobacteriota</taxon>
        <taxon>Stenosarchaea group</taxon>
        <taxon>Halobacteria</taxon>
        <taxon>Halobacteriales</taxon>
        <taxon>Haladaptataceae</taxon>
        <taxon>Halorussus</taxon>
    </lineage>
</organism>
<proteinExistence type="predicted"/>
<evidence type="ECO:0000313" key="2">
    <source>
        <dbReference type="EMBL" id="MFC4825945.1"/>
    </source>
</evidence>
<name>A0ABD5Q5I8_9EURY</name>
<dbReference type="RefSeq" id="WP_254268429.1">
    <property type="nucleotide sequence ID" value="NZ_CP100400.1"/>
</dbReference>
<keyword evidence="3" id="KW-1185">Reference proteome</keyword>
<dbReference type="InterPro" id="IPR058277">
    <property type="entry name" value="DUF7971"/>
</dbReference>
<gene>
    <name evidence="2" type="ORF">ACFO9K_16940</name>
</gene>
<reference evidence="2 3" key="1">
    <citation type="journal article" date="2019" name="Int. J. Syst. Evol. Microbiol.">
        <title>The Global Catalogue of Microorganisms (GCM) 10K type strain sequencing project: providing services to taxonomists for standard genome sequencing and annotation.</title>
        <authorList>
            <consortium name="The Broad Institute Genomics Platform"/>
            <consortium name="The Broad Institute Genome Sequencing Center for Infectious Disease"/>
            <person name="Wu L."/>
            <person name="Ma J."/>
        </authorList>
    </citation>
    <scope>NUCLEOTIDE SEQUENCE [LARGE SCALE GENOMIC DNA]</scope>
    <source>
        <strain evidence="2 3">XZYJ18</strain>
    </source>
</reference>
<comment type="caution">
    <text evidence="2">The sequence shown here is derived from an EMBL/GenBank/DDBJ whole genome shotgun (WGS) entry which is preliminary data.</text>
</comment>